<dbReference type="AlphaFoldDB" id="A0A804HMK3"/>
<gene>
    <name evidence="5" type="ORF">GSMUA_123090.1</name>
</gene>
<reference evidence="6" key="2">
    <citation type="submission" date="2021-05" db="UniProtKB">
        <authorList>
            <consortium name="EnsemblPlants"/>
        </authorList>
    </citation>
    <scope>IDENTIFICATION</scope>
    <source>
        <strain evidence="6">subsp. malaccensis</strain>
    </source>
</reference>
<dbReference type="InterPro" id="IPR002048">
    <property type="entry name" value="EF_hand_dom"/>
</dbReference>
<dbReference type="InParanoid" id="A0A804HMK3"/>
<dbReference type="EMBL" id="HG996469">
    <property type="protein sequence ID" value="CAG1842514.1"/>
    <property type="molecule type" value="Genomic_DNA"/>
</dbReference>
<dbReference type="SMART" id="SM00054">
    <property type="entry name" value="EFh"/>
    <property type="match status" value="2"/>
</dbReference>
<accession>A0A804HMK3</accession>
<dbReference type="InterPro" id="IPR011992">
    <property type="entry name" value="EF-hand-dom_pair"/>
</dbReference>
<dbReference type="Pfam" id="PF13499">
    <property type="entry name" value="EF-hand_7"/>
    <property type="match status" value="1"/>
</dbReference>
<protein>
    <submittedName>
        <fullName evidence="5">(wild Malaysian banana) hypothetical protein</fullName>
    </submittedName>
</protein>
<sequence length="200" mass="23438">MVIYLILLVVNSDFFCNISHIFRDFLRFCATFIYLMSLLIKFVVQSETSTKEEEEKEEKHNESLPQDAKCKWCNKKGELTYDDIRVVVWRLGMVGRWSNKEVKSGDDSITCEECRAMEGINGLLEDKLASLEELKEAFYVFDRNEDGFISPKELWCVMRRLGLQEGLGLSDCERMIHVFDEDNDGKINFMEFKRLLENTI</sequence>
<evidence type="ECO:0000256" key="1">
    <source>
        <dbReference type="ARBA" id="ARBA00022723"/>
    </source>
</evidence>
<dbReference type="EnsemblPlants" id="Ma00_t02370.1">
    <property type="protein sequence ID" value="Ma00_p02370.1"/>
    <property type="gene ID" value="Ma00_g02370"/>
</dbReference>
<dbReference type="OMA" id="QEDCRRM"/>
<evidence type="ECO:0000313" key="5">
    <source>
        <dbReference type="EMBL" id="CAG1842514.1"/>
    </source>
</evidence>
<keyword evidence="2" id="KW-0677">Repeat</keyword>
<dbReference type="SUPFAM" id="SSF47473">
    <property type="entry name" value="EF-hand"/>
    <property type="match status" value="1"/>
</dbReference>
<dbReference type="Proteomes" id="UP000012960">
    <property type="component" value="Unplaced"/>
</dbReference>
<evidence type="ECO:0000256" key="3">
    <source>
        <dbReference type="ARBA" id="ARBA00022837"/>
    </source>
</evidence>
<dbReference type="InterPro" id="IPR039647">
    <property type="entry name" value="EF_hand_pair_protein_CML-like"/>
</dbReference>
<dbReference type="PROSITE" id="PS50222">
    <property type="entry name" value="EF_HAND_2"/>
    <property type="match status" value="2"/>
</dbReference>
<evidence type="ECO:0000256" key="2">
    <source>
        <dbReference type="ARBA" id="ARBA00022737"/>
    </source>
</evidence>
<organism evidence="6 7">
    <name type="scientific">Musa acuminata subsp. malaccensis</name>
    <name type="common">Wild banana</name>
    <name type="synonym">Musa malaccensis</name>
    <dbReference type="NCBI Taxonomy" id="214687"/>
    <lineage>
        <taxon>Eukaryota</taxon>
        <taxon>Viridiplantae</taxon>
        <taxon>Streptophyta</taxon>
        <taxon>Embryophyta</taxon>
        <taxon>Tracheophyta</taxon>
        <taxon>Spermatophyta</taxon>
        <taxon>Magnoliopsida</taxon>
        <taxon>Liliopsida</taxon>
        <taxon>Zingiberales</taxon>
        <taxon>Musaceae</taxon>
        <taxon>Musa</taxon>
    </lineage>
</organism>
<evidence type="ECO:0000313" key="6">
    <source>
        <dbReference type="EnsemblPlants" id="Ma00_p02370.1"/>
    </source>
</evidence>
<evidence type="ECO:0000313" key="7">
    <source>
        <dbReference type="Proteomes" id="UP000012960"/>
    </source>
</evidence>
<dbReference type="PANTHER" id="PTHR10891">
    <property type="entry name" value="EF-HAND CALCIUM-BINDING DOMAIN CONTAINING PROTEIN"/>
    <property type="match status" value="1"/>
</dbReference>
<dbReference type="GO" id="GO:0005509">
    <property type="term" value="F:calcium ion binding"/>
    <property type="evidence" value="ECO:0007669"/>
    <property type="project" value="InterPro"/>
</dbReference>
<keyword evidence="1" id="KW-0479">Metal-binding</keyword>
<name>A0A804HMK3_MUSAM</name>
<dbReference type="Gene3D" id="1.10.238.10">
    <property type="entry name" value="EF-hand"/>
    <property type="match status" value="1"/>
</dbReference>
<dbReference type="FunCoup" id="A0A804HMK3">
    <property type="interactions" value="1"/>
</dbReference>
<dbReference type="FunFam" id="1.10.238.10:FF:000003">
    <property type="entry name" value="Calmodulin A"/>
    <property type="match status" value="1"/>
</dbReference>
<evidence type="ECO:0000259" key="4">
    <source>
        <dbReference type="PROSITE" id="PS50222"/>
    </source>
</evidence>
<feature type="domain" description="EF-hand" evidence="4">
    <location>
        <begin position="129"/>
        <end position="164"/>
    </location>
</feature>
<reference evidence="5" key="1">
    <citation type="submission" date="2021-03" db="EMBL/GenBank/DDBJ databases">
        <authorList>
            <consortium name="Genoscope - CEA"/>
            <person name="William W."/>
        </authorList>
    </citation>
    <scope>NUCLEOTIDE SEQUENCE</scope>
    <source>
        <strain evidence="5">Doubled-haploid Pahang</strain>
    </source>
</reference>
<keyword evidence="3" id="KW-0106">Calcium</keyword>
<proteinExistence type="predicted"/>
<keyword evidence="7" id="KW-1185">Reference proteome</keyword>
<dbReference type="Gramene" id="Ma00_t02370.1">
    <property type="protein sequence ID" value="Ma00_p02370.1"/>
    <property type="gene ID" value="Ma00_g02370"/>
</dbReference>
<feature type="domain" description="EF-hand" evidence="4">
    <location>
        <begin position="167"/>
        <end position="200"/>
    </location>
</feature>
<dbReference type="InterPro" id="IPR018247">
    <property type="entry name" value="EF_Hand_1_Ca_BS"/>
</dbReference>
<dbReference type="CDD" id="cd00051">
    <property type="entry name" value="EFh"/>
    <property type="match status" value="1"/>
</dbReference>
<dbReference type="PROSITE" id="PS00018">
    <property type="entry name" value="EF_HAND_1"/>
    <property type="match status" value="2"/>
</dbReference>